<protein>
    <submittedName>
        <fullName evidence="1">Str. FM013</fullName>
    </submittedName>
</protein>
<name>A0A0G4P5Q5_PENC3</name>
<organism evidence="1 2">
    <name type="scientific">Penicillium camemberti (strain FM 013)</name>
    <dbReference type="NCBI Taxonomy" id="1429867"/>
    <lineage>
        <taxon>Eukaryota</taxon>
        <taxon>Fungi</taxon>
        <taxon>Dikarya</taxon>
        <taxon>Ascomycota</taxon>
        <taxon>Pezizomycotina</taxon>
        <taxon>Eurotiomycetes</taxon>
        <taxon>Eurotiomycetidae</taxon>
        <taxon>Eurotiales</taxon>
        <taxon>Aspergillaceae</taxon>
        <taxon>Penicillium</taxon>
    </lineage>
</organism>
<dbReference type="EMBL" id="HG793139">
    <property type="protein sequence ID" value="CRL21648.1"/>
    <property type="molecule type" value="Genomic_DNA"/>
</dbReference>
<dbReference type="Proteomes" id="UP000053732">
    <property type="component" value="Unassembled WGS sequence"/>
</dbReference>
<gene>
    <name evidence="1" type="ORF">PCAMFM013_S006g000188</name>
</gene>
<sequence>MTADIEVVPALTRTCPNNDGLATRHMTVCSLFPLIPFLLPCLPSYVGRSPRTP</sequence>
<reference evidence="1 2" key="1">
    <citation type="journal article" date="2014" name="Nat. Commun.">
        <title>Multiple recent horizontal transfers of a large genomic region in cheese making fungi.</title>
        <authorList>
            <person name="Cheeseman K."/>
            <person name="Ropars J."/>
            <person name="Renault P."/>
            <person name="Dupont J."/>
            <person name="Gouzy J."/>
            <person name="Branca A."/>
            <person name="Abraham A.L."/>
            <person name="Ceppi M."/>
            <person name="Conseiller E."/>
            <person name="Debuchy R."/>
            <person name="Malagnac F."/>
            <person name="Goarin A."/>
            <person name="Silar P."/>
            <person name="Lacoste S."/>
            <person name="Sallet E."/>
            <person name="Bensimon A."/>
            <person name="Giraud T."/>
            <person name="Brygoo Y."/>
        </authorList>
    </citation>
    <scope>NUCLEOTIDE SEQUENCE [LARGE SCALE GENOMIC DNA]</scope>
    <source>
        <strain evidence="2">FM 013</strain>
    </source>
</reference>
<dbReference type="AlphaFoldDB" id="A0A0G4P5Q5"/>
<evidence type="ECO:0000313" key="1">
    <source>
        <dbReference type="EMBL" id="CRL21648.1"/>
    </source>
</evidence>
<keyword evidence="2" id="KW-1185">Reference proteome</keyword>
<proteinExistence type="predicted"/>
<evidence type="ECO:0000313" key="2">
    <source>
        <dbReference type="Proteomes" id="UP000053732"/>
    </source>
</evidence>
<accession>A0A0G4P5Q5</accession>